<evidence type="ECO:0000313" key="8">
    <source>
        <dbReference type="Proteomes" id="UP000053558"/>
    </source>
</evidence>
<comment type="similarity">
    <text evidence="2">Belongs to the IFI6/IFI27 family.</text>
</comment>
<dbReference type="InterPro" id="IPR038213">
    <property type="entry name" value="IFI6/IFI27-like_sf"/>
</dbReference>
<evidence type="ECO:0000256" key="5">
    <source>
        <dbReference type="ARBA" id="ARBA00023136"/>
    </source>
</evidence>
<dbReference type="InterPro" id="IPR009311">
    <property type="entry name" value="IFI6/IFI27-like"/>
</dbReference>
<dbReference type="AlphaFoldDB" id="R7SFI0"/>
<keyword evidence="4 6" id="KW-1133">Transmembrane helix</keyword>
<dbReference type="Pfam" id="PF06140">
    <property type="entry name" value="Ifi-6-16"/>
    <property type="match status" value="1"/>
</dbReference>
<dbReference type="RefSeq" id="XP_007775101.1">
    <property type="nucleotide sequence ID" value="XM_007776911.1"/>
</dbReference>
<dbReference type="Gene3D" id="6.10.110.10">
    <property type="match status" value="1"/>
</dbReference>
<accession>R7SFI0</accession>
<evidence type="ECO:0000256" key="3">
    <source>
        <dbReference type="ARBA" id="ARBA00022692"/>
    </source>
</evidence>
<dbReference type="KEGG" id="cput:CONPUDRAFT_40596"/>
<sequence length="74" mass="7524">ALVTAAFVYLGFSTFVGLLHALGWGSAGVSARSIAAGLQSAYWGAFTGGIFSVLQSWGATLMVSAVWALLSAVI</sequence>
<dbReference type="GeneID" id="19206884"/>
<evidence type="ECO:0000256" key="4">
    <source>
        <dbReference type="ARBA" id="ARBA00022989"/>
    </source>
</evidence>
<feature type="non-terminal residue" evidence="7">
    <location>
        <position position="74"/>
    </location>
</feature>
<name>R7SFI0_CONPW</name>
<evidence type="ECO:0000256" key="2">
    <source>
        <dbReference type="ARBA" id="ARBA00007262"/>
    </source>
</evidence>
<organism evidence="7 8">
    <name type="scientific">Coniophora puteana (strain RWD-64-598)</name>
    <name type="common">Brown rot fungus</name>
    <dbReference type="NCBI Taxonomy" id="741705"/>
    <lineage>
        <taxon>Eukaryota</taxon>
        <taxon>Fungi</taxon>
        <taxon>Dikarya</taxon>
        <taxon>Basidiomycota</taxon>
        <taxon>Agaricomycotina</taxon>
        <taxon>Agaricomycetes</taxon>
        <taxon>Agaricomycetidae</taxon>
        <taxon>Boletales</taxon>
        <taxon>Coniophorineae</taxon>
        <taxon>Coniophoraceae</taxon>
        <taxon>Coniophora</taxon>
    </lineage>
</organism>
<evidence type="ECO:0000313" key="7">
    <source>
        <dbReference type="EMBL" id="EIW74630.1"/>
    </source>
</evidence>
<dbReference type="GO" id="GO:0016020">
    <property type="term" value="C:membrane"/>
    <property type="evidence" value="ECO:0007669"/>
    <property type="project" value="UniProtKB-SubCell"/>
</dbReference>
<keyword evidence="8" id="KW-1185">Reference proteome</keyword>
<feature type="non-terminal residue" evidence="7">
    <location>
        <position position="1"/>
    </location>
</feature>
<gene>
    <name evidence="7" type="ORF">CONPUDRAFT_40596</name>
</gene>
<evidence type="ECO:0000256" key="1">
    <source>
        <dbReference type="ARBA" id="ARBA00004141"/>
    </source>
</evidence>
<dbReference type="EMBL" id="JH711591">
    <property type="protein sequence ID" value="EIW74630.1"/>
    <property type="molecule type" value="Genomic_DNA"/>
</dbReference>
<feature type="transmembrane region" description="Helical" evidence="6">
    <location>
        <begin position="41"/>
        <end position="70"/>
    </location>
</feature>
<reference evidence="8" key="1">
    <citation type="journal article" date="2012" name="Science">
        <title>The Paleozoic origin of enzymatic lignin decomposition reconstructed from 31 fungal genomes.</title>
        <authorList>
            <person name="Floudas D."/>
            <person name="Binder M."/>
            <person name="Riley R."/>
            <person name="Barry K."/>
            <person name="Blanchette R.A."/>
            <person name="Henrissat B."/>
            <person name="Martinez A.T."/>
            <person name="Otillar R."/>
            <person name="Spatafora J.W."/>
            <person name="Yadav J.S."/>
            <person name="Aerts A."/>
            <person name="Benoit I."/>
            <person name="Boyd A."/>
            <person name="Carlson A."/>
            <person name="Copeland A."/>
            <person name="Coutinho P.M."/>
            <person name="de Vries R.P."/>
            <person name="Ferreira P."/>
            <person name="Findley K."/>
            <person name="Foster B."/>
            <person name="Gaskell J."/>
            <person name="Glotzer D."/>
            <person name="Gorecki P."/>
            <person name="Heitman J."/>
            <person name="Hesse C."/>
            <person name="Hori C."/>
            <person name="Igarashi K."/>
            <person name="Jurgens J.A."/>
            <person name="Kallen N."/>
            <person name="Kersten P."/>
            <person name="Kohler A."/>
            <person name="Kuees U."/>
            <person name="Kumar T.K.A."/>
            <person name="Kuo A."/>
            <person name="LaButti K."/>
            <person name="Larrondo L.F."/>
            <person name="Lindquist E."/>
            <person name="Ling A."/>
            <person name="Lombard V."/>
            <person name="Lucas S."/>
            <person name="Lundell T."/>
            <person name="Martin R."/>
            <person name="McLaughlin D.J."/>
            <person name="Morgenstern I."/>
            <person name="Morin E."/>
            <person name="Murat C."/>
            <person name="Nagy L.G."/>
            <person name="Nolan M."/>
            <person name="Ohm R.A."/>
            <person name="Patyshakuliyeva A."/>
            <person name="Rokas A."/>
            <person name="Ruiz-Duenas F.J."/>
            <person name="Sabat G."/>
            <person name="Salamov A."/>
            <person name="Samejima M."/>
            <person name="Schmutz J."/>
            <person name="Slot J.C."/>
            <person name="St John F."/>
            <person name="Stenlid J."/>
            <person name="Sun H."/>
            <person name="Sun S."/>
            <person name="Syed K."/>
            <person name="Tsang A."/>
            <person name="Wiebenga A."/>
            <person name="Young D."/>
            <person name="Pisabarro A."/>
            <person name="Eastwood D.C."/>
            <person name="Martin F."/>
            <person name="Cullen D."/>
            <person name="Grigoriev I.V."/>
            <person name="Hibbett D.S."/>
        </authorList>
    </citation>
    <scope>NUCLEOTIDE SEQUENCE [LARGE SCALE GENOMIC DNA]</scope>
    <source>
        <strain evidence="8">RWD-64-598 SS2</strain>
    </source>
</reference>
<keyword evidence="5 6" id="KW-0472">Membrane</keyword>
<keyword evidence="3 6" id="KW-0812">Transmembrane</keyword>
<dbReference type="OrthoDB" id="440424at2759"/>
<protein>
    <submittedName>
        <fullName evidence="7">Uncharacterized protein</fullName>
    </submittedName>
</protein>
<dbReference type="Proteomes" id="UP000053558">
    <property type="component" value="Unassembled WGS sequence"/>
</dbReference>
<comment type="subcellular location">
    <subcellularLocation>
        <location evidence="1">Membrane</location>
        <topology evidence="1">Multi-pass membrane protein</topology>
    </subcellularLocation>
</comment>
<evidence type="ECO:0000256" key="6">
    <source>
        <dbReference type="SAM" id="Phobius"/>
    </source>
</evidence>
<proteinExistence type="inferred from homology"/>